<accession>A0A8S5RM71</accession>
<evidence type="ECO:0000313" key="1">
    <source>
        <dbReference type="EMBL" id="DAE32267.1"/>
    </source>
</evidence>
<name>A0A8S5RM71_9VIRU</name>
<sequence>MKGFPKKIATGNDLYNCLSLVQAGELPANELSAAIEAVEERQYIAVPIVEISEDRKTVVINPCAEVAAGVKVKNNYTTTIKEAQRAHAEAVLSAFKQIAEGAFDKLGDLFDKIGVDLGSLLPDIGGGNAEELEEGAEKAEELMIVSLSRAMEEGEKVLKVLSDVSPFEVLGISADEVKSIKGVLKNYALSDK</sequence>
<dbReference type="EMBL" id="BK059119">
    <property type="protein sequence ID" value="DAE32267.1"/>
    <property type="molecule type" value="Genomic_DNA"/>
</dbReference>
<organism evidence="1">
    <name type="scientific">virus sp. ctvdG25</name>
    <dbReference type="NCBI Taxonomy" id="2825827"/>
    <lineage>
        <taxon>Viruses</taxon>
    </lineage>
</organism>
<proteinExistence type="predicted"/>
<reference evidence="1" key="1">
    <citation type="journal article" date="2021" name="Proc. Natl. Acad. Sci. U.S.A.">
        <title>A Catalog of Tens of Thousands of Viruses from Human Metagenomes Reveals Hidden Associations with Chronic Diseases.</title>
        <authorList>
            <person name="Tisza M.J."/>
            <person name="Buck C.B."/>
        </authorList>
    </citation>
    <scope>NUCLEOTIDE SEQUENCE</scope>
    <source>
        <strain evidence="1">CtvdG25</strain>
    </source>
</reference>
<protein>
    <submittedName>
        <fullName evidence="1">Uncharacterized protein</fullName>
    </submittedName>
</protein>